<feature type="compositionally biased region" description="Polar residues" evidence="1">
    <location>
        <begin position="2664"/>
        <end position="2680"/>
    </location>
</feature>
<feature type="compositionally biased region" description="Low complexity" evidence="1">
    <location>
        <begin position="2254"/>
        <end position="2287"/>
    </location>
</feature>
<dbReference type="GO" id="GO:0043023">
    <property type="term" value="F:ribosomal large subunit binding"/>
    <property type="evidence" value="ECO:0007669"/>
    <property type="project" value="TreeGrafter"/>
</dbReference>
<feature type="compositionally biased region" description="Low complexity" evidence="1">
    <location>
        <begin position="2555"/>
        <end position="2564"/>
    </location>
</feature>
<dbReference type="OrthoDB" id="6108at2759"/>
<feature type="region of interest" description="Disordered" evidence="1">
    <location>
        <begin position="2975"/>
        <end position="2994"/>
    </location>
</feature>
<evidence type="ECO:0000313" key="6">
    <source>
        <dbReference type="Proteomes" id="UP000518752"/>
    </source>
</evidence>
<name>A0A8H5HUE2_9AGAR</name>
<dbReference type="InterPro" id="IPR039795">
    <property type="entry name" value="LTN1/Rkr1"/>
</dbReference>
<feature type="region of interest" description="Disordered" evidence="1">
    <location>
        <begin position="3039"/>
        <end position="3067"/>
    </location>
</feature>
<feature type="compositionally biased region" description="Polar residues" evidence="1">
    <location>
        <begin position="558"/>
        <end position="570"/>
    </location>
</feature>
<feature type="domain" description="E3 ubiquitin-protein ligase listerin HEAT repeat region" evidence="3">
    <location>
        <begin position="1815"/>
        <end position="1934"/>
    </location>
</feature>
<reference evidence="5 6" key="1">
    <citation type="journal article" date="2020" name="ISME J.">
        <title>Uncovering the hidden diversity of litter-decomposition mechanisms in mushroom-forming fungi.</title>
        <authorList>
            <person name="Floudas D."/>
            <person name="Bentzer J."/>
            <person name="Ahren D."/>
            <person name="Johansson T."/>
            <person name="Persson P."/>
            <person name="Tunlid A."/>
        </authorList>
    </citation>
    <scope>NUCLEOTIDE SEQUENCE [LARGE SCALE GENOMIC DNA]</scope>
    <source>
        <strain evidence="5 6">CBS 406.79</strain>
    </source>
</reference>
<feature type="compositionally biased region" description="Low complexity" evidence="1">
    <location>
        <begin position="2849"/>
        <end position="2863"/>
    </location>
</feature>
<dbReference type="InterPro" id="IPR016024">
    <property type="entry name" value="ARM-type_fold"/>
</dbReference>
<feature type="compositionally biased region" description="Low complexity" evidence="1">
    <location>
        <begin position="2125"/>
        <end position="2139"/>
    </location>
</feature>
<feature type="region of interest" description="Disordered" evidence="1">
    <location>
        <begin position="2365"/>
        <end position="2404"/>
    </location>
</feature>
<feature type="region of interest" description="Disordered" evidence="1">
    <location>
        <begin position="2897"/>
        <end position="2932"/>
    </location>
</feature>
<gene>
    <name evidence="5" type="ORF">D9757_005988</name>
</gene>
<feature type="region of interest" description="Disordered" evidence="1">
    <location>
        <begin position="2744"/>
        <end position="2869"/>
    </location>
</feature>
<dbReference type="EMBL" id="JAACJN010000020">
    <property type="protein sequence ID" value="KAF5389687.1"/>
    <property type="molecule type" value="Genomic_DNA"/>
</dbReference>
<protein>
    <submittedName>
        <fullName evidence="5">Uncharacterized protein</fullName>
    </submittedName>
</protein>
<feature type="region of interest" description="Disordered" evidence="1">
    <location>
        <begin position="2651"/>
        <end position="2683"/>
    </location>
</feature>
<feature type="region of interest" description="Disordered" evidence="1">
    <location>
        <begin position="314"/>
        <end position="378"/>
    </location>
</feature>
<dbReference type="Pfam" id="PF22958">
    <property type="entry name" value="Ltn1_1st"/>
    <property type="match status" value="1"/>
</dbReference>
<feature type="compositionally biased region" description="Polar residues" evidence="1">
    <location>
        <begin position="2367"/>
        <end position="2382"/>
    </location>
</feature>
<dbReference type="GO" id="GO:0061630">
    <property type="term" value="F:ubiquitin protein ligase activity"/>
    <property type="evidence" value="ECO:0007669"/>
    <property type="project" value="InterPro"/>
</dbReference>
<evidence type="ECO:0000259" key="3">
    <source>
        <dbReference type="Pfam" id="PF22999"/>
    </source>
</evidence>
<sequence>MCQENLDDMGASYVLFEVRDLVLVTNVMHASRSTSAASIDDLRGRCKEGCGGVFKRSMPKAAKKAGPSSEPVSKSTASGKSSSKGPSKNKPKKKGDGGAHKNQKLSKKEQRELEKLQRQKAYIAPLKPQRVKPDPLDSTGLAYVLPPELVIVLRNLGKKAVKTKEKALDELTGGWMNRRGEGQEQVLIDMLPIWLSHLPHLLSHPSRRIRLAAATIHRLFVEIPAALEQMKLDTTESDTSDSDAADALGVWALAVHDIDPAVASAASESWQKFMHDSPTRTQITSIISFVPRAILDPNGLYAYLNPLPIPVPVHTPTPQFPSRGKQPLNQRGAKGKQPPSKGKPPLKPNVEKASAPESKPDSDESQSESLETDTDRDARIRCSGLGSLAWIISHTISPHDIPDELLNLLVEPKLWSSLSSNDRDSFGFEQPPVRKSAWRLVGAVGNALGSLKSATTASSSAKDGKLSDLAHVLSASVLLSAWTELDAGVQGIMWQPLLKFLKENPDAWQWEMEYTFSHPPVTKTRSRSPTSDHSHVNSDSEESGSDSELDQEDEGKVDSSTPLPDSSQRPASSAYQAFLLFLRKGCNGSPVQAYPAVVIVLSTLQSSILLSSYTSSISADSAPPSSAPFADLFDAFWAVLESPETSDPSQITAESRLFSGPGGDRASKAFVDAVLECVVFLLRRIVSPQALEKRTIETSALRVLVHTQLERVWTEAISFVDVDPKQKLRRLRIAPDVVGAAFGRVLRGLKSLAVGDGLRIYDDAWELVVGQIKGAASAAVAAPGSTAKDLSSLVSIVIKALLVDSTDVILVHKLLLDVFDVALNGCEQVLVTSGMENLGALALLTELLRTFSPDLERSSSPSASEKAALVSRIDELVVRNAFKLLMLHASSPNTESERQSHQGEEGHGLVVTYLLQREQGQGLLLWLALLEQVDDGMGSSASMSERSVLLGRLLTLLDLLAARRGGKQVILRLKPAFTELDEIVFGFALETISPSVTSPSSLAPATTPSLLCRLLARSHAAAAGEIFHPLLTGPGLVRLTSMLLSRFDDVTKGLLGIGAVDTEAIAEGLDVLERLLTIVQVIMETPVFYDWPLPILSSSTSSSSSSSEVSPISRILPNAFLLVNALPRVSFSSPDDETEVTASASARVESVAANAKQLWEKAFKVRSSKLDSVIARVYPNIVSHLRALLERTGPTSRCTASDVVEMFDSLRGVIKFLPTNGSLRLVQDPIEALLPAQVSLDALLDGLDGAPISKSLGVVDDLAGYASVFGSSSAAPRSEGDALTYTRYTLALLRILSDDLGLARRLLTDEGSNRWWLLRHLMVLSMYAEGVVMVPAAYKNSPLFSTSDSRTVQDGCRDIVQKVQRIVAYIFTSAEGAGSGEWRKEVCQALLKQKKNITTTTSSFSPSLPPFANFLLSIVHSAARSDSYRDCRIVREVLGRLFQSGIGGDVVIPEEEANLWIQYARSVSEPEKSAKAPLAGITILSTLVINLPSSSSSTLPRLDRYRNELASALLGVPPSRATSDGLRVLLKLVMGTAPDMEGEVEFLPVQRAVNVVKACQKWVEDGGGDDDDDNDEEDESGEDGMEELESAMTLTFFHLAPILQSVPGSHWSFIFDVLENNIESPLRQNCEIKFNSSRPNSSSTSSSQLTTLARTLRLIGHIQDLASTNKSLRADWSEKRDDIMRGVQNLLMGGSGSEDSSSVGYWSIPEGVCRKLALELVAKYLPNKLMCHLLSALPSSSLTSTNVSPIIEHHKLAYQILQKVAAKYTEHFVFEAGLDTEGVFEAKLPEELMVVLQRTLDFDLEEGTENRGHEQSMKVRMRYIEQIRNLGLIERHFIPNIFGLLGIDRGIVKTFKLDIWSVNEFYVQFYEAGSQCGIQTFAAHLYYRALLVVPSLIYAWVLDCRDRQLSSTIATYTSSHFSPVLIRTELDHVKSPEAQSELSSEDNQLTVKVASGAVNEVTASYLVDEQQLEIRLRIPGDWPLHRIEIRDTKKIGVDDNRWRSWILAVQQTIWAQNGRIVDGLALFKKNVTGHFAGQVELLWIARYPRSLAIPARIGFMQGVCSNGSVRVIRRAALCVAQIFYIDESIMLVDNPVQMPPPPPTPSLNDLEDFCDGLNVTRTFGSSSSRASSPSSSAQSDILSTPPQQQLENSFPDPYSYLGGVGAGDFGFFGGGGGTGVSSTSSSFFNFLDEEMKVDPTTSSFDASGTPFDFMAALGLGGDSSVVPNISTMAIDPQLVDSPKEITSGAGGNSGSADSSPGSSSPAKHTRSVSSSSSPNATATSSSPVEEKLTLTISPVKVGGHGKAGRKGTVQSGGITKKVVNLSSSATPTTTSSLALPLPTSAAASLPLTNTYFPSSFSSSLLSAGTTNKENSPMSYSKSASEHQKDGDDDDDLPADWRPPPEVFAKMTSKEKRQLRNKISARNFRFDISEYISTLEGDIAERDNLLQAIRTELGSTQSENLALRQEVATLKKALLEGRGSATSAAASGLSAGRATSPTFSIRGADINLNMAAAISIEDLNLPPPAPLPERSAAEELALRAAAAAANVNAIASTSASPSASTGNSLLVPNKQKDLPNSPRLSSLGFWGGVSQAGFGGMGIGGGFTPVHTVLMPDLHLGGNAANGDGMPNPSIGQWVRDVLAANAAATNQLAHAPDGQDVRDGSSTTRPLQENMNPTLDNNGNSAAVAATAAQWNWNSAASGSGSVGPNSPPAAGFDGFVDTNPFTMKTLDAYRMQLWTRMANSSHQSTHPNAFPNQQQYQYQQQQQSVASPSSPSSPSTSSQSSPSSYAAQRKALERELASSSPFTLPGPHHTSSHNNNHHHNNNNNSNPHHLNGLASSLKPAYFVNSNKPNLPSSSPSNSRTPTMGSTLSALLAGKHSPPTAFGSFSSPGSPNLGLGLGKKGSFTSSSSAPSPSSASPSKPTATSVVPPTPAQIQQAQNAMYAAALASTASTTMVGRLGSAFWDAFSGSATPSSSSSAGPSGHSSIAATSSTLPASSTAIGAGIFGGRSMRPWDADKVRKVLEGKAVVRVVDVDDLPSSSSSLSSSTHHVASSPSLSSPTVPVTTTATAGAVPAVAGPGPKPKEDCGIAASLDECMKSLSLGKK</sequence>
<dbReference type="InterPro" id="IPR054478">
    <property type="entry name" value="LTN1_UBC"/>
</dbReference>
<dbReference type="PANTHER" id="PTHR12389:SF0">
    <property type="entry name" value="E3 UBIQUITIN-PROTEIN LIGASE LISTERIN"/>
    <property type="match status" value="1"/>
</dbReference>
<feature type="compositionally biased region" description="Low complexity" evidence="1">
    <location>
        <begin position="73"/>
        <end position="86"/>
    </location>
</feature>
<dbReference type="GO" id="GO:1990116">
    <property type="term" value="P:ribosome-associated ubiquitin-dependent protein catabolic process"/>
    <property type="evidence" value="ECO:0007669"/>
    <property type="project" value="InterPro"/>
</dbReference>
<organism evidence="5 6">
    <name type="scientific">Collybiopsis confluens</name>
    <dbReference type="NCBI Taxonomy" id="2823264"/>
    <lineage>
        <taxon>Eukaryota</taxon>
        <taxon>Fungi</taxon>
        <taxon>Dikarya</taxon>
        <taxon>Basidiomycota</taxon>
        <taxon>Agaricomycotina</taxon>
        <taxon>Agaricomycetes</taxon>
        <taxon>Agaricomycetidae</taxon>
        <taxon>Agaricales</taxon>
        <taxon>Marasmiineae</taxon>
        <taxon>Omphalotaceae</taxon>
        <taxon>Collybiopsis</taxon>
    </lineage>
</organism>
<evidence type="ECO:0000256" key="1">
    <source>
        <dbReference type="SAM" id="MobiDB-lite"/>
    </source>
</evidence>
<feature type="compositionally biased region" description="Low complexity" evidence="1">
    <location>
        <begin position="2826"/>
        <end position="2836"/>
    </location>
</feature>
<feature type="compositionally biased region" description="Low complexity" evidence="1">
    <location>
        <begin position="2758"/>
        <end position="2793"/>
    </location>
</feature>
<keyword evidence="6" id="KW-1185">Reference proteome</keyword>
<comment type="caution">
    <text evidence="5">The sequence shown here is derived from an EMBL/GenBank/DDBJ whole genome shotgun (WGS) entry which is preliminary data.</text>
</comment>
<feature type="domain" description="E3 ubiquitin-protein ligase listerin N-terminal" evidence="2">
    <location>
        <begin position="147"/>
        <end position="285"/>
    </location>
</feature>
<feature type="compositionally biased region" description="Acidic residues" evidence="1">
    <location>
        <begin position="539"/>
        <end position="555"/>
    </location>
</feature>
<accession>A0A8H5HUE2</accession>
<evidence type="ECO:0000259" key="4">
    <source>
        <dbReference type="Pfam" id="PF23009"/>
    </source>
</evidence>
<feature type="domain" description="E3 ubiquitin-protein ligase listerin ubiquitin conjugating" evidence="4">
    <location>
        <begin position="1951"/>
        <end position="2032"/>
    </location>
</feature>
<dbReference type="SUPFAM" id="SSF48371">
    <property type="entry name" value="ARM repeat"/>
    <property type="match status" value="1"/>
</dbReference>
<evidence type="ECO:0000259" key="2">
    <source>
        <dbReference type="Pfam" id="PF22958"/>
    </source>
</evidence>
<dbReference type="SUPFAM" id="SSF57959">
    <property type="entry name" value="Leucine zipper domain"/>
    <property type="match status" value="1"/>
</dbReference>
<feature type="region of interest" description="Disordered" evidence="1">
    <location>
        <begin position="57"/>
        <end position="114"/>
    </location>
</feature>
<feature type="compositionally biased region" description="Acidic residues" evidence="1">
    <location>
        <begin position="363"/>
        <end position="372"/>
    </location>
</feature>
<dbReference type="InterPro" id="IPR054477">
    <property type="entry name" value="LTN1_E3_ligase_6th"/>
</dbReference>
<dbReference type="Gene3D" id="1.20.5.170">
    <property type="match status" value="1"/>
</dbReference>
<feature type="region of interest" description="Disordered" evidence="1">
    <location>
        <begin position="1563"/>
        <end position="1585"/>
    </location>
</feature>
<feature type="region of interest" description="Disordered" evidence="1">
    <location>
        <begin position="2555"/>
        <end position="2581"/>
    </location>
</feature>
<feature type="region of interest" description="Disordered" evidence="1">
    <location>
        <begin position="2123"/>
        <end position="2157"/>
    </location>
</feature>
<dbReference type="CDD" id="cd14810">
    <property type="entry name" value="bZIP_u1"/>
    <property type="match status" value="1"/>
</dbReference>
<feature type="compositionally biased region" description="Acidic residues" evidence="1">
    <location>
        <begin position="1566"/>
        <end position="1585"/>
    </location>
</feature>
<proteinExistence type="predicted"/>
<dbReference type="Pfam" id="PF22999">
    <property type="entry name" value="LTN1_E3_ligase_6th"/>
    <property type="match status" value="1"/>
</dbReference>
<feature type="compositionally biased region" description="Polar residues" evidence="1">
    <location>
        <begin position="2744"/>
        <end position="2757"/>
    </location>
</feature>
<dbReference type="GO" id="GO:1990112">
    <property type="term" value="C:RQC complex"/>
    <property type="evidence" value="ECO:0007669"/>
    <property type="project" value="InterPro"/>
</dbReference>
<dbReference type="Pfam" id="PF23009">
    <property type="entry name" value="UBC_like"/>
    <property type="match status" value="1"/>
</dbReference>
<dbReference type="PANTHER" id="PTHR12389">
    <property type="entry name" value="ZINC FINGER PROTEIN 294"/>
    <property type="match status" value="1"/>
</dbReference>
<feature type="compositionally biased region" description="Polar residues" evidence="1">
    <location>
        <begin position="2140"/>
        <end position="2152"/>
    </location>
</feature>
<dbReference type="InterPro" id="IPR046347">
    <property type="entry name" value="bZIP_sf"/>
</dbReference>
<dbReference type="Proteomes" id="UP000518752">
    <property type="component" value="Unassembled WGS sequence"/>
</dbReference>
<dbReference type="GO" id="GO:0005829">
    <property type="term" value="C:cytosol"/>
    <property type="evidence" value="ECO:0007669"/>
    <property type="project" value="TreeGrafter"/>
</dbReference>
<evidence type="ECO:0000313" key="5">
    <source>
        <dbReference type="EMBL" id="KAF5389687.1"/>
    </source>
</evidence>
<feature type="region of interest" description="Disordered" evidence="1">
    <location>
        <begin position="2237"/>
        <end position="2291"/>
    </location>
</feature>
<dbReference type="GO" id="GO:0072344">
    <property type="term" value="P:rescue of stalled ribosome"/>
    <property type="evidence" value="ECO:0007669"/>
    <property type="project" value="TreeGrafter"/>
</dbReference>
<dbReference type="GO" id="GO:0003700">
    <property type="term" value="F:DNA-binding transcription factor activity"/>
    <property type="evidence" value="ECO:0007669"/>
    <property type="project" value="InterPro"/>
</dbReference>
<dbReference type="InterPro" id="IPR054476">
    <property type="entry name" value="Ltn1_N"/>
</dbReference>
<feature type="region of interest" description="Disordered" evidence="1">
    <location>
        <begin position="519"/>
        <end position="570"/>
    </location>
</feature>